<dbReference type="eggNOG" id="KOG1341">
    <property type="taxonomic scope" value="Eukaryota"/>
</dbReference>
<feature type="transmembrane region" description="Helical" evidence="8">
    <location>
        <begin position="158"/>
        <end position="181"/>
    </location>
</feature>
<evidence type="ECO:0000256" key="6">
    <source>
        <dbReference type="ARBA" id="ARBA00023065"/>
    </source>
</evidence>
<dbReference type="AlphaFoldDB" id="W1PR48"/>
<sequence>MFYMSASATTSSSLGSVEMEDFSNAQLVVLTVLMLLGGEIFTSMLGLQIRKFMSNDKSQKTNLRVITRENHHSNPFKIEKEIDLESITNENNDPDLRVSNGVGSLETKIEGDLKLNSLRLLRNVVLCYYSVIHIFGTALIAMYLSLASHAKHLLRSRGIQMLTFSAFLTVSSFANCGFVPTNENMIAFKKDTLLLLLIIPQFLLGNTLFPSCLRLVISFLRRLTRREEFGYLLENYKQIGFDHLFSFEESVYLFLTVSGFIVVQFVVFFWLQWNSEAFSGFGNGEKVVAGLFLSVNTRYSGESVVDLSLLKPALLVLYCLMM</sequence>
<feature type="transmembrane region" description="Helical" evidence="8">
    <location>
        <begin position="251"/>
        <end position="271"/>
    </location>
</feature>
<evidence type="ECO:0000313" key="9">
    <source>
        <dbReference type="EMBL" id="ERN12517.1"/>
    </source>
</evidence>
<organism evidence="9 10">
    <name type="scientific">Amborella trichopoda</name>
    <dbReference type="NCBI Taxonomy" id="13333"/>
    <lineage>
        <taxon>Eukaryota</taxon>
        <taxon>Viridiplantae</taxon>
        <taxon>Streptophyta</taxon>
        <taxon>Embryophyta</taxon>
        <taxon>Tracheophyta</taxon>
        <taxon>Spermatophyta</taxon>
        <taxon>Magnoliopsida</taxon>
        <taxon>Amborellales</taxon>
        <taxon>Amborellaceae</taxon>
        <taxon>Amborella</taxon>
    </lineage>
</organism>
<evidence type="ECO:0000313" key="10">
    <source>
        <dbReference type="Proteomes" id="UP000017836"/>
    </source>
</evidence>
<keyword evidence="6" id="KW-0406">Ion transport</keyword>
<dbReference type="GO" id="GO:0015081">
    <property type="term" value="F:sodium ion transmembrane transporter activity"/>
    <property type="evidence" value="ECO:0007669"/>
    <property type="project" value="EnsemblPlants"/>
</dbReference>
<comment type="similarity">
    <text evidence="2">Belongs to the TrkH potassium transport family. HKT (TC 2.A.38.3) subfamily.</text>
</comment>
<dbReference type="InterPro" id="IPR051143">
    <property type="entry name" value="TrkH_K-transport"/>
</dbReference>
<keyword evidence="4 8" id="KW-0812">Transmembrane</keyword>
<dbReference type="GO" id="GO:0009651">
    <property type="term" value="P:response to salt stress"/>
    <property type="evidence" value="ECO:0007669"/>
    <property type="project" value="EnsemblPlants"/>
</dbReference>
<keyword evidence="10" id="KW-1185">Reference proteome</keyword>
<dbReference type="HOGENOM" id="CLU_008384_0_1_1"/>
<feature type="transmembrane region" description="Helical" evidence="8">
    <location>
        <begin position="193"/>
        <end position="217"/>
    </location>
</feature>
<dbReference type="InterPro" id="IPR003445">
    <property type="entry name" value="Cat_transpt"/>
</dbReference>
<keyword evidence="3" id="KW-0813">Transport</keyword>
<dbReference type="PANTHER" id="PTHR31064:SF30">
    <property type="entry name" value="HIGH-AFFINITY POTASSIUM TRANSPORT PROTEIN-RELATED"/>
    <property type="match status" value="1"/>
</dbReference>
<evidence type="ECO:0008006" key="11">
    <source>
        <dbReference type="Google" id="ProtNLM"/>
    </source>
</evidence>
<evidence type="ECO:0000256" key="5">
    <source>
        <dbReference type="ARBA" id="ARBA00022989"/>
    </source>
</evidence>
<dbReference type="Proteomes" id="UP000017836">
    <property type="component" value="Unassembled WGS sequence"/>
</dbReference>
<accession>W1PR48</accession>
<evidence type="ECO:0000256" key="7">
    <source>
        <dbReference type="ARBA" id="ARBA00023136"/>
    </source>
</evidence>
<dbReference type="PANTHER" id="PTHR31064">
    <property type="entry name" value="POTASSIUM TRANSPORT PROTEIN DDB_G0292412-RELATED"/>
    <property type="match status" value="1"/>
</dbReference>
<dbReference type="GO" id="GO:0005886">
    <property type="term" value="C:plasma membrane"/>
    <property type="evidence" value="ECO:0007669"/>
    <property type="project" value="EnsemblPlants"/>
</dbReference>
<dbReference type="EMBL" id="KI392614">
    <property type="protein sequence ID" value="ERN12517.1"/>
    <property type="molecule type" value="Genomic_DNA"/>
</dbReference>
<evidence type="ECO:0000256" key="4">
    <source>
        <dbReference type="ARBA" id="ARBA00022692"/>
    </source>
</evidence>
<gene>
    <name evidence="9" type="ORF">AMTR_s00025p00189380</name>
</gene>
<evidence type="ECO:0000256" key="2">
    <source>
        <dbReference type="ARBA" id="ARBA00010864"/>
    </source>
</evidence>
<evidence type="ECO:0000256" key="1">
    <source>
        <dbReference type="ARBA" id="ARBA00004141"/>
    </source>
</evidence>
<protein>
    <recommendedName>
        <fullName evidence="11">Cation transporter HKT6</fullName>
    </recommendedName>
</protein>
<keyword evidence="5 8" id="KW-1133">Transmembrane helix</keyword>
<dbReference type="GO" id="GO:0006813">
    <property type="term" value="P:potassium ion transport"/>
    <property type="evidence" value="ECO:0007669"/>
    <property type="project" value="EnsemblPlants"/>
</dbReference>
<feature type="transmembrane region" description="Helical" evidence="8">
    <location>
        <begin position="27"/>
        <end position="47"/>
    </location>
</feature>
<evidence type="ECO:0000256" key="3">
    <source>
        <dbReference type="ARBA" id="ARBA00022448"/>
    </source>
</evidence>
<name>W1PR48_AMBTC</name>
<comment type="subcellular location">
    <subcellularLocation>
        <location evidence="1">Membrane</location>
        <topology evidence="1">Multi-pass membrane protein</topology>
    </subcellularLocation>
</comment>
<feature type="transmembrane region" description="Helical" evidence="8">
    <location>
        <begin position="124"/>
        <end position="146"/>
    </location>
</feature>
<keyword evidence="7 8" id="KW-0472">Membrane</keyword>
<dbReference type="Pfam" id="PF02386">
    <property type="entry name" value="TrkH"/>
    <property type="match status" value="1"/>
</dbReference>
<reference evidence="10" key="1">
    <citation type="journal article" date="2013" name="Science">
        <title>The Amborella genome and the evolution of flowering plants.</title>
        <authorList>
            <consortium name="Amborella Genome Project"/>
        </authorList>
    </citation>
    <scope>NUCLEOTIDE SEQUENCE [LARGE SCALE GENOMIC DNA]</scope>
</reference>
<dbReference type="STRING" id="13333.W1PR48"/>
<proteinExistence type="inferred from homology"/>
<evidence type="ECO:0000256" key="8">
    <source>
        <dbReference type="SAM" id="Phobius"/>
    </source>
</evidence>
<dbReference type="Gramene" id="ERN12517">
    <property type="protein sequence ID" value="ERN12517"/>
    <property type="gene ID" value="AMTR_s00025p00189380"/>
</dbReference>
<dbReference type="OMA" id="QSIGYDH"/>